<organism evidence="2 3">
    <name type="scientific">Herbihabitans rhizosphaerae</name>
    <dbReference type="NCBI Taxonomy" id="1872711"/>
    <lineage>
        <taxon>Bacteria</taxon>
        <taxon>Bacillati</taxon>
        <taxon>Actinomycetota</taxon>
        <taxon>Actinomycetes</taxon>
        <taxon>Pseudonocardiales</taxon>
        <taxon>Pseudonocardiaceae</taxon>
        <taxon>Herbihabitans</taxon>
    </lineage>
</organism>
<accession>A0A4V2ETI5</accession>
<dbReference type="RefSeq" id="WP_130344142.1">
    <property type="nucleotide sequence ID" value="NZ_SGWQ01000003.1"/>
</dbReference>
<name>A0A4V2ETI5_9PSEU</name>
<keyword evidence="3" id="KW-1185">Reference proteome</keyword>
<dbReference type="AlphaFoldDB" id="A0A4V2ETI5"/>
<reference evidence="2 3" key="1">
    <citation type="submission" date="2019-02" db="EMBL/GenBank/DDBJ databases">
        <title>Genomic Encyclopedia of Type Strains, Phase IV (KMG-IV): sequencing the most valuable type-strain genomes for metagenomic binning, comparative biology and taxonomic classification.</title>
        <authorList>
            <person name="Goeker M."/>
        </authorList>
    </citation>
    <scope>NUCLEOTIDE SEQUENCE [LARGE SCALE GENOMIC DNA]</scope>
    <source>
        <strain evidence="2 3">DSM 101727</strain>
    </source>
</reference>
<keyword evidence="1" id="KW-0732">Signal</keyword>
<evidence type="ECO:0000313" key="3">
    <source>
        <dbReference type="Proteomes" id="UP000294257"/>
    </source>
</evidence>
<evidence type="ECO:0000256" key="1">
    <source>
        <dbReference type="SAM" id="SignalP"/>
    </source>
</evidence>
<dbReference type="OrthoDB" id="3679856at2"/>
<comment type="caution">
    <text evidence="2">The sequence shown here is derived from an EMBL/GenBank/DDBJ whole genome shotgun (WGS) entry which is preliminary data.</text>
</comment>
<gene>
    <name evidence="2" type="ORF">EV193_103513</name>
</gene>
<proteinExistence type="predicted"/>
<evidence type="ECO:0000313" key="2">
    <source>
        <dbReference type="EMBL" id="RZS41193.1"/>
    </source>
</evidence>
<dbReference type="Proteomes" id="UP000294257">
    <property type="component" value="Unassembled WGS sequence"/>
</dbReference>
<feature type="chain" id="PRO_5020740678" evidence="1">
    <location>
        <begin position="26"/>
        <end position="277"/>
    </location>
</feature>
<dbReference type="EMBL" id="SGWQ01000003">
    <property type="protein sequence ID" value="RZS41193.1"/>
    <property type="molecule type" value="Genomic_DNA"/>
</dbReference>
<sequence length="277" mass="30244">MRHALATCLAAVVAVLLLAPATATAQDTPPTPEKCAATLACGLDDIDKMTMSDRLDMVRLIESGPTAEYLGADIDPGRWRNIEGIVTLFRNHGLGARGSWVSYVDAGIIEGLERGLAIASGRGTDTGGNPGSQLWAEYLVKLKAGELTTRSVHDRVWSIAEQASTEHGVRVAEQVHGERPSAREDRFFQLSEIYRFMLRNRPPLLDLVTAVGGLTGPERQNFYDWATDVTNAEAGVTGAEVLWGLARADVPDTLFATIRTFQAYFESLLPLYENRTR</sequence>
<protein>
    <submittedName>
        <fullName evidence="2">Uncharacterized protein</fullName>
    </submittedName>
</protein>
<feature type="signal peptide" evidence="1">
    <location>
        <begin position="1"/>
        <end position="25"/>
    </location>
</feature>